<organism evidence="1 2">
    <name type="scientific">Lithospermum erythrorhizon</name>
    <name type="common">Purple gromwell</name>
    <name type="synonym">Lithospermum officinale var. erythrorhizon</name>
    <dbReference type="NCBI Taxonomy" id="34254"/>
    <lineage>
        <taxon>Eukaryota</taxon>
        <taxon>Viridiplantae</taxon>
        <taxon>Streptophyta</taxon>
        <taxon>Embryophyta</taxon>
        <taxon>Tracheophyta</taxon>
        <taxon>Spermatophyta</taxon>
        <taxon>Magnoliopsida</taxon>
        <taxon>eudicotyledons</taxon>
        <taxon>Gunneridae</taxon>
        <taxon>Pentapetalae</taxon>
        <taxon>asterids</taxon>
        <taxon>lamiids</taxon>
        <taxon>Boraginales</taxon>
        <taxon>Boraginaceae</taxon>
        <taxon>Boraginoideae</taxon>
        <taxon>Lithospermeae</taxon>
        <taxon>Lithospermum</taxon>
    </lineage>
</organism>
<dbReference type="Proteomes" id="UP001454036">
    <property type="component" value="Unassembled WGS sequence"/>
</dbReference>
<keyword evidence="2" id="KW-1185">Reference proteome</keyword>
<reference evidence="1 2" key="1">
    <citation type="submission" date="2024-01" db="EMBL/GenBank/DDBJ databases">
        <title>The complete chloroplast genome sequence of Lithospermum erythrorhizon: insights into the phylogenetic relationship among Boraginaceae species and the maternal lineages of purple gromwells.</title>
        <authorList>
            <person name="Okada T."/>
            <person name="Watanabe K."/>
        </authorList>
    </citation>
    <scope>NUCLEOTIDE SEQUENCE [LARGE SCALE GENOMIC DNA]</scope>
</reference>
<evidence type="ECO:0000313" key="2">
    <source>
        <dbReference type="Proteomes" id="UP001454036"/>
    </source>
</evidence>
<sequence length="76" mass="8759">MKMPFLDRLYAFQLPPGFKLPQLELYDGTGHLVRHLQDELMAMVITHIELAELKAGAEQPIDLSETVLRKERDVLK</sequence>
<gene>
    <name evidence="1" type="ORF">LIER_29001</name>
</gene>
<dbReference type="AlphaFoldDB" id="A0AAV3RHP0"/>
<evidence type="ECO:0000313" key="1">
    <source>
        <dbReference type="EMBL" id="GAA0175909.1"/>
    </source>
</evidence>
<name>A0AAV3RHP0_LITER</name>
<accession>A0AAV3RHP0</accession>
<protein>
    <submittedName>
        <fullName evidence="1">Uncharacterized protein</fullName>
    </submittedName>
</protein>
<proteinExistence type="predicted"/>
<dbReference type="EMBL" id="BAABME010009837">
    <property type="protein sequence ID" value="GAA0175909.1"/>
    <property type="molecule type" value="Genomic_DNA"/>
</dbReference>
<comment type="caution">
    <text evidence="1">The sequence shown here is derived from an EMBL/GenBank/DDBJ whole genome shotgun (WGS) entry which is preliminary data.</text>
</comment>